<evidence type="ECO:0000256" key="5">
    <source>
        <dbReference type="SAM" id="SignalP"/>
    </source>
</evidence>
<dbReference type="PANTHER" id="PTHR35008">
    <property type="entry name" value="BLL4482 PROTEIN-RELATED"/>
    <property type="match status" value="1"/>
</dbReference>
<name>A0A2U1K290_9FLAO</name>
<dbReference type="InterPro" id="IPR051459">
    <property type="entry name" value="Cytochrome_c-type_DH"/>
</dbReference>
<keyword evidence="5" id="KW-0732">Signal</keyword>
<evidence type="ECO:0000256" key="3">
    <source>
        <dbReference type="ARBA" id="ARBA00023004"/>
    </source>
</evidence>
<proteinExistence type="predicted"/>
<evidence type="ECO:0000256" key="2">
    <source>
        <dbReference type="ARBA" id="ARBA00022723"/>
    </source>
</evidence>
<dbReference type="InterPro" id="IPR009056">
    <property type="entry name" value="Cyt_c-like_dom"/>
</dbReference>
<keyword evidence="1 4" id="KW-0349">Heme</keyword>
<evidence type="ECO:0000313" key="7">
    <source>
        <dbReference type="EMBL" id="PWA11626.1"/>
    </source>
</evidence>
<dbReference type="OrthoDB" id="9779283at2"/>
<comment type="caution">
    <text evidence="7">The sequence shown here is derived from an EMBL/GenBank/DDBJ whole genome shotgun (WGS) entry which is preliminary data.</text>
</comment>
<dbReference type="Gene3D" id="1.10.760.10">
    <property type="entry name" value="Cytochrome c-like domain"/>
    <property type="match status" value="2"/>
</dbReference>
<dbReference type="InterPro" id="IPR036909">
    <property type="entry name" value="Cyt_c-like_dom_sf"/>
</dbReference>
<dbReference type="Pfam" id="PF00034">
    <property type="entry name" value="Cytochrom_C"/>
    <property type="match status" value="1"/>
</dbReference>
<dbReference type="SUPFAM" id="SSF46626">
    <property type="entry name" value="Cytochrome c"/>
    <property type="match status" value="2"/>
</dbReference>
<evidence type="ECO:0000256" key="1">
    <source>
        <dbReference type="ARBA" id="ARBA00022617"/>
    </source>
</evidence>
<dbReference type="GO" id="GO:0020037">
    <property type="term" value="F:heme binding"/>
    <property type="evidence" value="ECO:0007669"/>
    <property type="project" value="InterPro"/>
</dbReference>
<dbReference type="Pfam" id="PF21342">
    <property type="entry name" value="SoxA-TsdA_cyt-c"/>
    <property type="match status" value="1"/>
</dbReference>
<evidence type="ECO:0000259" key="6">
    <source>
        <dbReference type="PROSITE" id="PS51007"/>
    </source>
</evidence>
<dbReference type="Proteomes" id="UP000245618">
    <property type="component" value="Unassembled WGS sequence"/>
</dbReference>
<organism evidence="7 8">
    <name type="scientific">Flavobacterium laiguense</name>
    <dbReference type="NCBI Taxonomy" id="2169409"/>
    <lineage>
        <taxon>Bacteria</taxon>
        <taxon>Pseudomonadati</taxon>
        <taxon>Bacteroidota</taxon>
        <taxon>Flavobacteriia</taxon>
        <taxon>Flavobacteriales</taxon>
        <taxon>Flavobacteriaceae</taxon>
        <taxon>Flavobacterium</taxon>
    </lineage>
</organism>
<keyword evidence="3 4" id="KW-0408">Iron</keyword>
<feature type="chain" id="PRO_5015483322" evidence="5">
    <location>
        <begin position="26"/>
        <end position="329"/>
    </location>
</feature>
<gene>
    <name evidence="7" type="ORF">DB891_02125</name>
</gene>
<dbReference type="PANTHER" id="PTHR35008:SF9">
    <property type="entry name" value="CYTOCHROME C DOMAIN-CONTAINING PROTEIN"/>
    <property type="match status" value="1"/>
</dbReference>
<accession>A0A2U1K290</accession>
<dbReference type="EMBL" id="QCZH01000001">
    <property type="protein sequence ID" value="PWA11626.1"/>
    <property type="molecule type" value="Genomic_DNA"/>
</dbReference>
<dbReference type="PROSITE" id="PS51007">
    <property type="entry name" value="CYTC"/>
    <property type="match status" value="1"/>
</dbReference>
<dbReference type="AlphaFoldDB" id="A0A2U1K290"/>
<reference evidence="7 8" key="1">
    <citation type="submission" date="2018-04" db="EMBL/GenBank/DDBJ databases">
        <title>Flavobacterium sp. nov., isolated from glacier ice.</title>
        <authorList>
            <person name="Liu Q."/>
            <person name="Xin Y.-H."/>
        </authorList>
    </citation>
    <scope>NUCLEOTIDE SEQUENCE [LARGE SCALE GENOMIC DNA]</scope>
    <source>
        <strain evidence="7 8">LB2P30</strain>
    </source>
</reference>
<feature type="signal peptide" evidence="5">
    <location>
        <begin position="1"/>
        <end position="25"/>
    </location>
</feature>
<feature type="domain" description="Cytochrome c" evidence="6">
    <location>
        <begin position="181"/>
        <end position="272"/>
    </location>
</feature>
<protein>
    <submittedName>
        <fullName evidence="7">Cytochrome C class I</fullName>
    </submittedName>
</protein>
<keyword evidence="2 4" id="KW-0479">Metal-binding</keyword>
<dbReference type="RefSeq" id="WP_116760092.1">
    <property type="nucleotide sequence ID" value="NZ_QCZH01000001.1"/>
</dbReference>
<keyword evidence="8" id="KW-1185">Reference proteome</keyword>
<sequence>MKKIVAIGILFALPIVIFNSCNSSSANTMAKEVAEEESYITIDTSKIPNDKFGESVRYGRELMLRTSYYIGPEGINGKYLGNKMNCTNCHQDAGTKPYSFNLMSSHDNYPQYRGREDKVLTLAERVNNCIMRPHSGKPLPLDSDEMVAFLSYFKWISKFVPKDSLFKGSKNFKIEFPDVAASPERGKALYAENCVRCHGNDGQGIFNADKSGYVYPPLWGKYAYQPGSSMHRVIKQAQWLKGNMPFDKVSVGKPYLTDAQALDIAAYVNDDSVHSRTNPKTLDYPDPKAKAIDYAHAPFSDPFTEKQHRLGPFKPIIEYWKKQGWEAIY</sequence>
<evidence type="ECO:0000256" key="4">
    <source>
        <dbReference type="PROSITE-ProRule" id="PRU00433"/>
    </source>
</evidence>
<dbReference type="GO" id="GO:0046872">
    <property type="term" value="F:metal ion binding"/>
    <property type="evidence" value="ECO:0007669"/>
    <property type="project" value="UniProtKB-KW"/>
</dbReference>
<evidence type="ECO:0000313" key="8">
    <source>
        <dbReference type="Proteomes" id="UP000245618"/>
    </source>
</evidence>
<dbReference type="GO" id="GO:0009055">
    <property type="term" value="F:electron transfer activity"/>
    <property type="evidence" value="ECO:0007669"/>
    <property type="project" value="InterPro"/>
</dbReference>